<comment type="caution">
    <text evidence="3">The sequence shown here is derived from an EMBL/GenBank/DDBJ whole genome shotgun (WGS) entry which is preliminary data.</text>
</comment>
<dbReference type="GO" id="GO:0006508">
    <property type="term" value="P:proteolysis"/>
    <property type="evidence" value="ECO:0007669"/>
    <property type="project" value="InterPro"/>
</dbReference>
<dbReference type="Gene3D" id="2.40.10.10">
    <property type="entry name" value="Trypsin-like serine proteases"/>
    <property type="match status" value="1"/>
</dbReference>
<dbReference type="AlphaFoldDB" id="A0AA39M456"/>
<dbReference type="Proteomes" id="UP001175271">
    <property type="component" value="Unassembled WGS sequence"/>
</dbReference>
<sequence length="277" mass="30624">MKLFVLLLLLGAAHSLPANLTSNSVNKGERARDGQFPYMVMISTYDANAPGYFKYDCTGVAITGRHVLTHAMCGYFVSDQELKVVMPEVNEMRYVIGRTYLRVQDGASIKGLYLMYSLVVYEVDWSFDYISPIQFIPTNDEELMKWSDLRTVDYGPVQPGGEAGNLNWDASFVFDANRCTSKSSNFTPKYGICAAGKNMIRPIVSQRDNGAALIALHRNCGSGCLVGVAAYNPLVEGNALPIEYIFVRASKFCAQLESVTNSEFRCSHVKTEDTGPV</sequence>
<dbReference type="InterPro" id="IPR009003">
    <property type="entry name" value="Peptidase_S1_PA"/>
</dbReference>
<gene>
    <name evidence="3" type="ORF">QR680_015001</name>
</gene>
<evidence type="ECO:0000313" key="3">
    <source>
        <dbReference type="EMBL" id="KAK0420976.1"/>
    </source>
</evidence>
<protein>
    <recommendedName>
        <fullName evidence="2">Peptidase S1 domain-containing protein</fullName>
    </recommendedName>
</protein>
<keyword evidence="1" id="KW-0732">Signal</keyword>
<dbReference type="GO" id="GO:0004252">
    <property type="term" value="F:serine-type endopeptidase activity"/>
    <property type="evidence" value="ECO:0007669"/>
    <property type="project" value="InterPro"/>
</dbReference>
<feature type="domain" description="Peptidase S1" evidence="2">
    <location>
        <begin position="26"/>
        <end position="231"/>
    </location>
</feature>
<evidence type="ECO:0000256" key="1">
    <source>
        <dbReference type="SAM" id="SignalP"/>
    </source>
</evidence>
<proteinExistence type="predicted"/>
<feature type="chain" id="PRO_5041343643" description="Peptidase S1 domain-containing protein" evidence="1">
    <location>
        <begin position="16"/>
        <end position="277"/>
    </location>
</feature>
<dbReference type="Pfam" id="PF00089">
    <property type="entry name" value="Trypsin"/>
    <property type="match status" value="1"/>
</dbReference>
<dbReference type="SUPFAM" id="SSF50494">
    <property type="entry name" value="Trypsin-like serine proteases"/>
    <property type="match status" value="1"/>
</dbReference>
<reference evidence="3" key="1">
    <citation type="submission" date="2023-06" db="EMBL/GenBank/DDBJ databases">
        <title>Genomic analysis of the entomopathogenic nematode Steinernema hermaphroditum.</title>
        <authorList>
            <person name="Schwarz E.M."/>
            <person name="Heppert J.K."/>
            <person name="Baniya A."/>
            <person name="Schwartz H.T."/>
            <person name="Tan C.-H."/>
            <person name="Antoshechkin I."/>
            <person name="Sternberg P.W."/>
            <person name="Goodrich-Blair H."/>
            <person name="Dillman A.R."/>
        </authorList>
    </citation>
    <scope>NUCLEOTIDE SEQUENCE</scope>
    <source>
        <strain evidence="3">PS9179</strain>
        <tissue evidence="3">Whole animal</tissue>
    </source>
</reference>
<accession>A0AA39M456</accession>
<keyword evidence="4" id="KW-1185">Reference proteome</keyword>
<evidence type="ECO:0000259" key="2">
    <source>
        <dbReference type="Pfam" id="PF00089"/>
    </source>
</evidence>
<name>A0AA39M456_9BILA</name>
<organism evidence="3 4">
    <name type="scientific">Steinernema hermaphroditum</name>
    <dbReference type="NCBI Taxonomy" id="289476"/>
    <lineage>
        <taxon>Eukaryota</taxon>
        <taxon>Metazoa</taxon>
        <taxon>Ecdysozoa</taxon>
        <taxon>Nematoda</taxon>
        <taxon>Chromadorea</taxon>
        <taxon>Rhabditida</taxon>
        <taxon>Tylenchina</taxon>
        <taxon>Panagrolaimomorpha</taxon>
        <taxon>Strongyloidoidea</taxon>
        <taxon>Steinernematidae</taxon>
        <taxon>Steinernema</taxon>
    </lineage>
</organism>
<dbReference type="InterPro" id="IPR043504">
    <property type="entry name" value="Peptidase_S1_PA_chymotrypsin"/>
</dbReference>
<dbReference type="EMBL" id="JAUCMV010000002">
    <property type="protein sequence ID" value="KAK0420976.1"/>
    <property type="molecule type" value="Genomic_DNA"/>
</dbReference>
<dbReference type="InterPro" id="IPR001254">
    <property type="entry name" value="Trypsin_dom"/>
</dbReference>
<evidence type="ECO:0000313" key="4">
    <source>
        <dbReference type="Proteomes" id="UP001175271"/>
    </source>
</evidence>
<feature type="signal peptide" evidence="1">
    <location>
        <begin position="1"/>
        <end position="15"/>
    </location>
</feature>